<feature type="signal peptide" evidence="1">
    <location>
        <begin position="1"/>
        <end position="23"/>
    </location>
</feature>
<dbReference type="PROSITE" id="PS51257">
    <property type="entry name" value="PROKAR_LIPOPROTEIN"/>
    <property type="match status" value="1"/>
</dbReference>
<dbReference type="Proteomes" id="UP000182237">
    <property type="component" value="Chromosome I"/>
</dbReference>
<evidence type="ECO:0000256" key="1">
    <source>
        <dbReference type="SAM" id="SignalP"/>
    </source>
</evidence>
<feature type="chain" id="PRO_5039368020" evidence="1">
    <location>
        <begin position="24"/>
        <end position="114"/>
    </location>
</feature>
<dbReference type="STRING" id="1203190.GCA_000312345_00967"/>
<proteinExistence type="predicted"/>
<dbReference type="RefSeq" id="WP_019193807.1">
    <property type="nucleotide sequence ID" value="NZ_LT629765.1"/>
</dbReference>
<keyword evidence="1" id="KW-0732">Signal</keyword>
<sequence>MPSTPRRAAIAVAAVLSAVTLTACSSGDGARNAVAVGGTFQFHSPGGQTEIIYAKEERAPLPDFSGPSLMEEGEEISLSDFEGEVGPLRANRGDNLRLSQGLSVDDRPVLHAPV</sequence>
<name>A0A1H1TD37_9CORY</name>
<accession>A0A1H1TD37</accession>
<gene>
    <name evidence="2" type="ORF">SAMN04488539_1955</name>
</gene>
<dbReference type="EMBL" id="LT629765">
    <property type="protein sequence ID" value="SDS58140.1"/>
    <property type="molecule type" value="Genomic_DNA"/>
</dbReference>
<evidence type="ECO:0000313" key="3">
    <source>
        <dbReference type="Proteomes" id="UP000182237"/>
    </source>
</evidence>
<protein>
    <submittedName>
        <fullName evidence="2">Uncharacterized protein</fullName>
    </submittedName>
</protein>
<evidence type="ECO:0000313" key="2">
    <source>
        <dbReference type="EMBL" id="SDS58140.1"/>
    </source>
</evidence>
<reference evidence="2 3" key="1">
    <citation type="submission" date="2016-10" db="EMBL/GenBank/DDBJ databases">
        <authorList>
            <person name="de Groot N.N."/>
        </authorList>
    </citation>
    <scope>NUCLEOTIDE SEQUENCE [LARGE SCALE GENOMIC DNA]</scope>
    <source>
        <strain evidence="2 3">DSM 45434</strain>
    </source>
</reference>
<dbReference type="eggNOG" id="COG0526">
    <property type="taxonomic scope" value="Bacteria"/>
</dbReference>
<dbReference type="AlphaFoldDB" id="A0A1H1TD37"/>
<organism evidence="2 3">
    <name type="scientific">Corynebacterium timonense</name>
    <dbReference type="NCBI Taxonomy" id="441500"/>
    <lineage>
        <taxon>Bacteria</taxon>
        <taxon>Bacillati</taxon>
        <taxon>Actinomycetota</taxon>
        <taxon>Actinomycetes</taxon>
        <taxon>Mycobacteriales</taxon>
        <taxon>Corynebacteriaceae</taxon>
        <taxon>Corynebacterium</taxon>
    </lineage>
</organism>
<keyword evidence="3" id="KW-1185">Reference proteome</keyword>